<dbReference type="OrthoDB" id="7510573at2"/>
<dbReference type="GO" id="GO:0015627">
    <property type="term" value="C:type II protein secretion system complex"/>
    <property type="evidence" value="ECO:0007669"/>
    <property type="project" value="TreeGrafter"/>
</dbReference>
<dbReference type="EMBL" id="PIPQ01000001">
    <property type="protein sequence ID" value="RUO44043.1"/>
    <property type="molecule type" value="Genomic_DNA"/>
</dbReference>
<organism evidence="2 3">
    <name type="scientific">Aliidiomarina taiwanensis</name>
    <dbReference type="NCBI Taxonomy" id="946228"/>
    <lineage>
        <taxon>Bacteria</taxon>
        <taxon>Pseudomonadati</taxon>
        <taxon>Pseudomonadota</taxon>
        <taxon>Gammaproteobacteria</taxon>
        <taxon>Alteromonadales</taxon>
        <taxon>Idiomarinaceae</taxon>
        <taxon>Aliidiomarina</taxon>
    </lineage>
</organism>
<keyword evidence="1" id="KW-0732">Signal</keyword>
<reference evidence="2 3" key="1">
    <citation type="journal article" date="2011" name="Front. Microbiol.">
        <title>Genomic signatures of strain selection and enhancement in Bacillus atrophaeus var. globigii, a historical biowarfare simulant.</title>
        <authorList>
            <person name="Gibbons H.S."/>
            <person name="Broomall S.M."/>
            <person name="McNew L.A."/>
            <person name="Daligault H."/>
            <person name="Chapman C."/>
            <person name="Bruce D."/>
            <person name="Karavis M."/>
            <person name="Krepps M."/>
            <person name="McGregor P.A."/>
            <person name="Hong C."/>
            <person name="Park K.H."/>
            <person name="Akmal A."/>
            <person name="Feldman A."/>
            <person name="Lin J.S."/>
            <person name="Chang W.E."/>
            <person name="Higgs B.W."/>
            <person name="Demirev P."/>
            <person name="Lindquist J."/>
            <person name="Liem A."/>
            <person name="Fochler E."/>
            <person name="Read T.D."/>
            <person name="Tapia R."/>
            <person name="Johnson S."/>
            <person name="Bishop-Lilly K.A."/>
            <person name="Detter C."/>
            <person name="Han C."/>
            <person name="Sozhamannan S."/>
            <person name="Rosenzweig C.N."/>
            <person name="Skowronski E.W."/>
        </authorList>
    </citation>
    <scope>NUCLEOTIDE SEQUENCE [LARGE SCALE GENOMIC DNA]</scope>
    <source>
        <strain evidence="2 3">AIT1</strain>
    </source>
</reference>
<evidence type="ECO:0000313" key="3">
    <source>
        <dbReference type="Proteomes" id="UP000286976"/>
    </source>
</evidence>
<evidence type="ECO:0000256" key="1">
    <source>
        <dbReference type="SAM" id="SignalP"/>
    </source>
</evidence>
<name>A0A432X9E6_9GAMM</name>
<proteinExistence type="predicted"/>
<accession>A0A432X9E6</accession>
<dbReference type="NCBIfam" id="TIGR00426">
    <property type="entry name" value="competence protein ComEA helix-hairpin-helix repeat region"/>
    <property type="match status" value="1"/>
</dbReference>
<dbReference type="InterPro" id="IPR004509">
    <property type="entry name" value="Competence_ComEA_HhH"/>
</dbReference>
<gene>
    <name evidence="2" type="ORF">CWE15_02380</name>
</gene>
<feature type="signal peptide" evidence="1">
    <location>
        <begin position="1"/>
        <end position="18"/>
    </location>
</feature>
<keyword evidence="3" id="KW-1185">Reference proteome</keyword>
<dbReference type="Proteomes" id="UP000286976">
    <property type="component" value="Unassembled WGS sequence"/>
</dbReference>
<dbReference type="Gene3D" id="1.10.150.320">
    <property type="entry name" value="Photosystem II 12 kDa extrinsic protein"/>
    <property type="match status" value="1"/>
</dbReference>
<dbReference type="PANTHER" id="PTHR21180">
    <property type="entry name" value="ENDONUCLEASE/EXONUCLEASE/PHOSPHATASE FAMILY DOMAIN-CONTAINING PROTEIN 1"/>
    <property type="match status" value="1"/>
</dbReference>
<dbReference type="Pfam" id="PF12836">
    <property type="entry name" value="HHH_3"/>
    <property type="match status" value="1"/>
</dbReference>
<dbReference type="InterPro" id="IPR010994">
    <property type="entry name" value="RuvA_2-like"/>
</dbReference>
<sequence>MFKKTLLFASLISPLALASPPQVYAAELPTKPVASDMKQAQETININTATVEELAASLKGVGMSRARAIVELRERLGGFSDIDQLLEVRGLGVRTLDANRDRIRL</sequence>
<comment type="caution">
    <text evidence="2">The sequence shown here is derived from an EMBL/GenBank/DDBJ whole genome shotgun (WGS) entry which is preliminary data.</text>
</comment>
<dbReference type="InterPro" id="IPR051675">
    <property type="entry name" value="Endo/Exo/Phosphatase_dom_1"/>
</dbReference>
<dbReference type="GO" id="GO:0015628">
    <property type="term" value="P:protein secretion by the type II secretion system"/>
    <property type="evidence" value="ECO:0007669"/>
    <property type="project" value="TreeGrafter"/>
</dbReference>
<dbReference type="AlphaFoldDB" id="A0A432X9E6"/>
<evidence type="ECO:0000313" key="2">
    <source>
        <dbReference type="EMBL" id="RUO44043.1"/>
    </source>
</evidence>
<dbReference type="RefSeq" id="WP_126756440.1">
    <property type="nucleotide sequence ID" value="NZ_PIPQ01000001.1"/>
</dbReference>
<feature type="chain" id="PRO_5019187316" evidence="1">
    <location>
        <begin position="19"/>
        <end position="105"/>
    </location>
</feature>
<dbReference type="PANTHER" id="PTHR21180:SF32">
    <property type="entry name" value="ENDONUCLEASE_EXONUCLEASE_PHOSPHATASE FAMILY DOMAIN-CONTAINING PROTEIN 1"/>
    <property type="match status" value="1"/>
</dbReference>
<dbReference type="SUPFAM" id="SSF47781">
    <property type="entry name" value="RuvA domain 2-like"/>
    <property type="match status" value="1"/>
</dbReference>
<protein>
    <submittedName>
        <fullName evidence="2">Competence protein ComEA</fullName>
    </submittedName>
</protein>